<organism evidence="1 2">
    <name type="scientific">Stylosanthes scabra</name>
    <dbReference type="NCBI Taxonomy" id="79078"/>
    <lineage>
        <taxon>Eukaryota</taxon>
        <taxon>Viridiplantae</taxon>
        <taxon>Streptophyta</taxon>
        <taxon>Embryophyta</taxon>
        <taxon>Tracheophyta</taxon>
        <taxon>Spermatophyta</taxon>
        <taxon>Magnoliopsida</taxon>
        <taxon>eudicotyledons</taxon>
        <taxon>Gunneridae</taxon>
        <taxon>Pentapetalae</taxon>
        <taxon>rosids</taxon>
        <taxon>fabids</taxon>
        <taxon>Fabales</taxon>
        <taxon>Fabaceae</taxon>
        <taxon>Papilionoideae</taxon>
        <taxon>50 kb inversion clade</taxon>
        <taxon>dalbergioids sensu lato</taxon>
        <taxon>Dalbergieae</taxon>
        <taxon>Pterocarpus clade</taxon>
        <taxon>Stylosanthes</taxon>
    </lineage>
</organism>
<name>A0ABU6ZL45_9FABA</name>
<comment type="caution">
    <text evidence="1">The sequence shown here is derived from an EMBL/GenBank/DDBJ whole genome shotgun (WGS) entry which is preliminary data.</text>
</comment>
<accession>A0ABU6ZL45</accession>
<keyword evidence="2" id="KW-1185">Reference proteome</keyword>
<evidence type="ECO:0000313" key="1">
    <source>
        <dbReference type="EMBL" id="MED6222674.1"/>
    </source>
</evidence>
<dbReference type="EMBL" id="JASCZI010272541">
    <property type="protein sequence ID" value="MED6222674.1"/>
    <property type="molecule type" value="Genomic_DNA"/>
</dbReference>
<evidence type="ECO:0000313" key="2">
    <source>
        <dbReference type="Proteomes" id="UP001341840"/>
    </source>
</evidence>
<protein>
    <submittedName>
        <fullName evidence="1">Uncharacterized protein</fullName>
    </submittedName>
</protein>
<sequence length="69" mass="8041">MEITVLNLAIKFSRGVFVVRAPSMHRRVIGTILFGRKFGAWMFQKRLRAFFGSVEETTEHALLQCPWTR</sequence>
<reference evidence="1 2" key="1">
    <citation type="journal article" date="2023" name="Plants (Basel)">
        <title>Bridging the Gap: Combining Genomics and Transcriptomics Approaches to Understand Stylosanthes scabra, an Orphan Legume from the Brazilian Caatinga.</title>
        <authorList>
            <person name="Ferreira-Neto J.R.C."/>
            <person name="da Silva M.D."/>
            <person name="Binneck E."/>
            <person name="de Melo N.F."/>
            <person name="da Silva R.H."/>
            <person name="de Melo A.L.T.M."/>
            <person name="Pandolfi V."/>
            <person name="Bustamante F.O."/>
            <person name="Brasileiro-Vidal A.C."/>
            <person name="Benko-Iseppon A.M."/>
        </authorList>
    </citation>
    <scope>NUCLEOTIDE SEQUENCE [LARGE SCALE GENOMIC DNA]</scope>
    <source>
        <tissue evidence="1">Leaves</tissue>
    </source>
</reference>
<gene>
    <name evidence="1" type="ORF">PIB30_066560</name>
</gene>
<proteinExistence type="predicted"/>
<dbReference type="Proteomes" id="UP001341840">
    <property type="component" value="Unassembled WGS sequence"/>
</dbReference>